<dbReference type="Pfam" id="PF18676">
    <property type="entry name" value="MBG_2"/>
    <property type="match status" value="1"/>
</dbReference>
<keyword evidence="2" id="KW-0677">Repeat</keyword>
<evidence type="ECO:0000313" key="6">
    <source>
        <dbReference type="Proteomes" id="UP000321577"/>
    </source>
</evidence>
<dbReference type="Gene3D" id="2.130.10.130">
    <property type="entry name" value="Integrin alpha, N-terminal"/>
    <property type="match status" value="3"/>
</dbReference>
<dbReference type="Gene3D" id="2.60.40.10">
    <property type="entry name" value="Immunoglobulins"/>
    <property type="match status" value="2"/>
</dbReference>
<dbReference type="InterPro" id="IPR013517">
    <property type="entry name" value="FG-GAP"/>
</dbReference>
<protein>
    <recommendedName>
        <fullName evidence="4">IPT/TIG domain-containing protein</fullName>
    </recommendedName>
</protein>
<comment type="caution">
    <text evidence="5">The sequence shown here is derived from an EMBL/GenBank/DDBJ whole genome shotgun (WGS) entry which is preliminary data.</text>
</comment>
<name>A0A512MFY9_9BACT</name>
<evidence type="ECO:0000313" key="5">
    <source>
        <dbReference type="EMBL" id="GEP45638.1"/>
    </source>
</evidence>
<accession>A0A512MFY9</accession>
<dbReference type="Gene3D" id="3.30.160.710">
    <property type="match status" value="1"/>
</dbReference>
<dbReference type="SMART" id="SM00191">
    <property type="entry name" value="Int_alpha"/>
    <property type="match status" value="5"/>
</dbReference>
<dbReference type="EMBL" id="BKAG01000054">
    <property type="protein sequence ID" value="GEP45638.1"/>
    <property type="molecule type" value="Genomic_DNA"/>
</dbReference>
<dbReference type="Pfam" id="PF18887">
    <property type="entry name" value="MBG_3"/>
    <property type="match status" value="1"/>
</dbReference>
<dbReference type="PANTHER" id="PTHR36220:SF1">
    <property type="entry name" value="GAMMA TUBULIN COMPLEX COMPONENT C-TERMINAL DOMAIN-CONTAINING PROTEIN"/>
    <property type="match status" value="1"/>
</dbReference>
<dbReference type="InterPro" id="IPR002909">
    <property type="entry name" value="IPT_dom"/>
</dbReference>
<dbReference type="InterPro" id="IPR043772">
    <property type="entry name" value="MBG_3"/>
</dbReference>
<dbReference type="InterPro" id="IPR015943">
    <property type="entry name" value="WD40/YVTN_repeat-like_dom_sf"/>
</dbReference>
<dbReference type="SUPFAM" id="SSF81296">
    <property type="entry name" value="E set domains"/>
    <property type="match status" value="1"/>
</dbReference>
<sequence length="1919" mass="198650">MPAGLDKSDWSGIREAYEAGRHEFLKQKDGSYLARNPGLGWTMTFDEHGFTARPEEGTWEWGLELESGQTRPNQESFERKSGSNRLEARLGPVIMEWFVNDSRGLEQGWTLTAPAEIRLRVRGGLKSDVSAQSITFGGQITYSGLKAWDARGRIIPTHFEATAEGFAVRYDDTGAQYPLTIDPMVGSVYFNAHQMSEGDGFGSSVAVSGNTAVVGAPWEDGSSAGVNGAVNENATSAGAAYVFVRSGSAWSRQAYLKAGTLHGGDNFGWSVAISGNTVVVGALGEASSATGVNGTGSDQSAPGAGAAYVFVRNGTTWTQQAYLKASQVTAEDRFGCSVAVSGDTVVVGAYAEDGGSTGVNGTPDEALGLDGNGGAAYVFARTGTTWNQQAYLKAHQVSMHDCFGYSVAVSGDTVVVGAYGEDGGATGVNGPVDELQEGAGAVYVFTRSGTEWGQQAYLKASHVEAGDFFGDSVAISGDTVVVGVPNDDSNSTGVNSTPNWILGRDGDAGAAYVFVRNGSSWSQQAYLKARQVSAGDYFGRSVAISGDMIVIGAPGEDGGATGVNGTPDEYFGQNGNVGAAYAFVRYGAIWSQQAYLKASYLTHGDNLGVKVAASGDIALTGIPAEDNREILPYPGMVDSGRALAFSGLGATPPVITSISPVLGRTSGGTQVMIRGTGFTGLGYSKVSSVTFDGIAATEITLVDDMTISCKTPAHAAGTAQVVITTPPGGVTAPGTVYTYAMINSRPSFTLPAEGMVSAGAVWKVQPNAGRREWVSIASSADGMKLAAVAYLGQIHTSTDSGESWTAREQSRKWRSITSSADGTKLVAVAHDDRIYTSTDSGESWIGRESGRSWSCIASSADGTKLVAAEAHAAPNASGRIYTSTDSGANWIVQPNTPRNWTAMASSSDGTKLVAVTSTSNPSLSPYGWVCVSNDFGATWSPWQSQGENLWFSAASSADGTKLAALGAQLCTSADSGVNWARSLFNPSGNAIASSADGTRLVAVAKDSVYTSIDSGVTWKRWSTRRNWTAVASSADGTKLAAISDSEICTSREVCHTIKVQADRGAVTAASLVTNISAGPPSDAGQTVSFVVTNDNPALFSSQPEINGSGTLTFTPQPTACGTATVVVTAVDDGGTLHGGLDTSPPQRFTITTTTGISVTGNGMSITHADLTPSAANHTDFGTVSLTRQQVTHRFTIASAGAAPLNLTGMPSVQITGAAARDFTVTTQPDASLSHGGTAFFDINFDPTLPGVRTAMVSIPSDDPALPVFSFAISGFGRVDKLRSQTITFSPPAALHVGQGVLILNASSSSGLPVTFDLVPDQASGNYSYTQALLRGRYLLPYYRGTVKVAASQAGDGRYAPALAVVRTIIVHGTPGNTTLADLTHVYDGSPKPVSVVGLGPAVTSITYEAGGIKGPAAPVAAGSYKVEASSGGRTVTASLVIAKAPLYVTPDDQRKFAGQANPGLTYKITGFRGTDTEAVVTRMPVLRTTAGPASPGGEYAITASGAEARNYTFVYQQGTLVVDSFAGSYDALMVDGARMPVGKLAITVAASNTAFSASLTTAAESSAVSFAGSLVTNPALEQAAGSATMMKSGVPYAIQFTLPLKGRVTTSATRDGTALGSAMDGQKLSTSSVLHAGVHTVVLEPASPPEAHVPAGAGWATAAISSKGVLTLTGRLGDGTAFISSVSPDEMLDPGYRIFLQPYLDITSQTKPSGGRPALPGTPKFTPRPQCFLAGSFELISHPWLLNRRHVVAAGMIWKKSGLSTDAGYRGGFGPVNTVLLLDPWQKPVPATKTTPAVTLPQRLGLSVPDFTVTHSASGSASDAELPVRLAISSTNAVSVLSPSINLTKWKTTSFNATNGTFTGSFELTDGALKRPATFSGVLRQPADSQDALIGDGHYLLPPMTGTEKSTGEINFQRP</sequence>
<evidence type="ECO:0000256" key="2">
    <source>
        <dbReference type="ARBA" id="ARBA00022737"/>
    </source>
</evidence>
<dbReference type="Proteomes" id="UP000321577">
    <property type="component" value="Unassembled WGS sequence"/>
</dbReference>
<keyword evidence="6" id="KW-1185">Reference proteome</keyword>
<dbReference type="CDD" id="cd00102">
    <property type="entry name" value="IPT"/>
    <property type="match status" value="1"/>
</dbReference>
<dbReference type="Pfam" id="PF01833">
    <property type="entry name" value="TIG"/>
    <property type="match status" value="1"/>
</dbReference>
<keyword evidence="1" id="KW-0732">Signal</keyword>
<dbReference type="SUPFAM" id="SSF110296">
    <property type="entry name" value="Oligoxyloglucan reducing end-specific cellobiohydrolase"/>
    <property type="match status" value="1"/>
</dbReference>
<evidence type="ECO:0000256" key="1">
    <source>
        <dbReference type="ARBA" id="ARBA00022729"/>
    </source>
</evidence>
<evidence type="ECO:0000259" key="4">
    <source>
        <dbReference type="SMART" id="SM00429"/>
    </source>
</evidence>
<keyword evidence="3" id="KW-0325">Glycoprotein</keyword>
<dbReference type="InterPro" id="IPR041286">
    <property type="entry name" value="MBG_2"/>
</dbReference>
<dbReference type="Pfam" id="PF14312">
    <property type="entry name" value="FG-GAP_2"/>
    <property type="match status" value="6"/>
</dbReference>
<dbReference type="InterPro" id="IPR028994">
    <property type="entry name" value="Integrin_alpha_N"/>
</dbReference>
<dbReference type="InterPro" id="IPR013519">
    <property type="entry name" value="Int_alpha_beta-p"/>
</dbReference>
<organism evidence="5 6">
    <name type="scientific">Brevifollis gellanilyticus</name>
    <dbReference type="NCBI Taxonomy" id="748831"/>
    <lineage>
        <taxon>Bacteria</taxon>
        <taxon>Pseudomonadati</taxon>
        <taxon>Verrucomicrobiota</taxon>
        <taxon>Verrucomicrobiia</taxon>
        <taxon>Verrucomicrobiales</taxon>
        <taxon>Verrucomicrobiaceae</taxon>
    </lineage>
</organism>
<reference evidence="5 6" key="1">
    <citation type="submission" date="2019-07" db="EMBL/GenBank/DDBJ databases">
        <title>Whole genome shotgun sequence of Brevifollis gellanilyticus NBRC 108608.</title>
        <authorList>
            <person name="Hosoyama A."/>
            <person name="Uohara A."/>
            <person name="Ohji S."/>
            <person name="Ichikawa N."/>
        </authorList>
    </citation>
    <scope>NUCLEOTIDE SEQUENCE [LARGE SCALE GENOMIC DNA]</scope>
    <source>
        <strain evidence="5 6">NBRC 108608</strain>
    </source>
</reference>
<dbReference type="CDD" id="cd15482">
    <property type="entry name" value="Sialidase_non-viral"/>
    <property type="match status" value="1"/>
</dbReference>
<dbReference type="PANTHER" id="PTHR36220">
    <property type="entry name" value="UNNAMED PRODUCT"/>
    <property type="match status" value="1"/>
</dbReference>
<feature type="domain" description="IPT/TIG" evidence="4">
    <location>
        <begin position="652"/>
        <end position="740"/>
    </location>
</feature>
<gene>
    <name evidence="5" type="ORF">BGE01nite_49290</name>
</gene>
<dbReference type="InterPro" id="IPR013783">
    <property type="entry name" value="Ig-like_fold"/>
</dbReference>
<dbReference type="InterPro" id="IPR014756">
    <property type="entry name" value="Ig_E-set"/>
</dbReference>
<evidence type="ECO:0000256" key="3">
    <source>
        <dbReference type="ARBA" id="ARBA00023180"/>
    </source>
</evidence>
<dbReference type="Gene3D" id="2.130.10.10">
    <property type="entry name" value="YVTN repeat-like/Quinoprotein amine dehydrogenase"/>
    <property type="match status" value="2"/>
</dbReference>
<dbReference type="SMART" id="SM00429">
    <property type="entry name" value="IPT"/>
    <property type="match status" value="1"/>
</dbReference>
<proteinExistence type="predicted"/>